<dbReference type="SUPFAM" id="SSF53474">
    <property type="entry name" value="alpha/beta-Hydrolases"/>
    <property type="match status" value="1"/>
</dbReference>
<dbReference type="PRINTS" id="PR00412">
    <property type="entry name" value="EPOXHYDRLASE"/>
</dbReference>
<dbReference type="PANTHER" id="PTHR43798">
    <property type="entry name" value="MONOACYLGLYCEROL LIPASE"/>
    <property type="match status" value="1"/>
</dbReference>
<dbReference type="InterPro" id="IPR050266">
    <property type="entry name" value="AB_hydrolase_sf"/>
</dbReference>
<dbReference type="GO" id="GO:0016020">
    <property type="term" value="C:membrane"/>
    <property type="evidence" value="ECO:0007669"/>
    <property type="project" value="TreeGrafter"/>
</dbReference>
<proteinExistence type="predicted"/>
<protein>
    <submittedName>
        <fullName evidence="3">Alpha/beta hydrolase</fullName>
    </submittedName>
</protein>
<reference evidence="3" key="1">
    <citation type="submission" date="2022-03" db="EMBL/GenBank/DDBJ databases">
        <title>Fererhizobium litorale gen. nov., sp. nov., isolated from sandy sediments of the Sea of Japan seashore.</title>
        <authorList>
            <person name="Romanenko L."/>
            <person name="Kurilenko V."/>
            <person name="Otstavnykh N."/>
            <person name="Svetashev V."/>
            <person name="Tekutyeva L."/>
            <person name="Isaeva M."/>
            <person name="Mikhailov V."/>
        </authorList>
    </citation>
    <scope>NUCLEOTIDE SEQUENCE</scope>
    <source>
        <strain evidence="3">KMM 9576</strain>
    </source>
</reference>
<organism evidence="3 4">
    <name type="scientific">Ferirhizobium litorale</name>
    <dbReference type="NCBI Taxonomy" id="2927786"/>
    <lineage>
        <taxon>Bacteria</taxon>
        <taxon>Pseudomonadati</taxon>
        <taxon>Pseudomonadota</taxon>
        <taxon>Alphaproteobacteria</taxon>
        <taxon>Hyphomicrobiales</taxon>
        <taxon>Rhizobiaceae</taxon>
        <taxon>Ferirhizobium</taxon>
    </lineage>
</organism>
<gene>
    <name evidence="3" type="ORF">MRS75_14610</name>
</gene>
<keyword evidence="4" id="KW-1185">Reference proteome</keyword>
<dbReference type="GO" id="GO:0016787">
    <property type="term" value="F:hydrolase activity"/>
    <property type="evidence" value="ECO:0007669"/>
    <property type="project" value="UniProtKB-KW"/>
</dbReference>
<feature type="domain" description="AB hydrolase-1" evidence="2">
    <location>
        <begin position="21"/>
        <end position="243"/>
    </location>
</feature>
<evidence type="ECO:0000256" key="1">
    <source>
        <dbReference type="ARBA" id="ARBA00022801"/>
    </source>
</evidence>
<dbReference type="EMBL" id="JALDYZ010000007">
    <property type="protein sequence ID" value="MDI7923314.1"/>
    <property type="molecule type" value="Genomic_DNA"/>
</dbReference>
<dbReference type="InterPro" id="IPR000073">
    <property type="entry name" value="AB_hydrolase_1"/>
</dbReference>
<dbReference type="PANTHER" id="PTHR43798:SF31">
    <property type="entry name" value="AB HYDROLASE SUPERFAMILY PROTEIN YCLE"/>
    <property type="match status" value="1"/>
</dbReference>
<evidence type="ECO:0000259" key="2">
    <source>
        <dbReference type="Pfam" id="PF00561"/>
    </source>
</evidence>
<dbReference type="Gene3D" id="3.40.50.1820">
    <property type="entry name" value="alpha/beta hydrolase"/>
    <property type="match status" value="1"/>
</dbReference>
<dbReference type="Pfam" id="PF00561">
    <property type="entry name" value="Abhydrolase_1"/>
    <property type="match status" value="1"/>
</dbReference>
<comment type="caution">
    <text evidence="3">The sequence shown here is derived from an EMBL/GenBank/DDBJ whole genome shotgun (WGS) entry which is preliminary data.</text>
</comment>
<keyword evidence="1 3" id="KW-0378">Hydrolase</keyword>
<accession>A0AAE3QHK0</accession>
<name>A0AAE3QHK0_9HYPH</name>
<dbReference type="InterPro" id="IPR000639">
    <property type="entry name" value="Epox_hydrolase-like"/>
</dbReference>
<dbReference type="AlphaFoldDB" id="A0AAE3QHK0"/>
<dbReference type="RefSeq" id="WP_311787344.1">
    <property type="nucleotide sequence ID" value="NZ_JALDYY010000009.1"/>
</dbReference>
<evidence type="ECO:0000313" key="4">
    <source>
        <dbReference type="Proteomes" id="UP001161580"/>
    </source>
</evidence>
<dbReference type="Proteomes" id="UP001161580">
    <property type="component" value="Unassembled WGS sequence"/>
</dbReference>
<evidence type="ECO:0000313" key="3">
    <source>
        <dbReference type="EMBL" id="MDI7923314.1"/>
    </source>
</evidence>
<sequence length="264" mass="28461">MTILRRDDVSLYSDITAGTDPAIVLVHGWCCDHSYCVAQVDHFSGQGRRVVAVDLRGHGRSDKPQQTYSMQVFADDVAWTCGELGLVKPIVVGHSMGGIVAFELAARYPDLPGAIVMLDAAVARPAASRAAVPALIEMLGGANFADILRDFVDRSLFISTDDPARKARIVDAMASTPQHVAVAAMQGLQDYDPEPARGRVSVPSLYIAADEPQPRSDMALLRALVPHLQYGQTVGSGHFCQMEVPEQVNAMIDRFLAITVFAEG</sequence>
<dbReference type="PRINTS" id="PR00111">
    <property type="entry name" value="ABHYDROLASE"/>
</dbReference>
<dbReference type="InterPro" id="IPR029058">
    <property type="entry name" value="AB_hydrolase_fold"/>
</dbReference>